<dbReference type="Gene3D" id="3.20.20.150">
    <property type="entry name" value="Divalent-metal-dependent TIM barrel enzymes"/>
    <property type="match status" value="1"/>
</dbReference>
<dbReference type="STRING" id="1437609.BCAL_1157"/>
<dbReference type="InterPro" id="IPR013022">
    <property type="entry name" value="Xyl_isomerase-like_TIM-brl"/>
</dbReference>
<gene>
    <name evidence="2" type="ORF">BCAL_1157</name>
</gene>
<protein>
    <submittedName>
        <fullName evidence="2">Xylose isomerase</fullName>
    </submittedName>
</protein>
<evidence type="ECO:0000259" key="1">
    <source>
        <dbReference type="Pfam" id="PF01261"/>
    </source>
</evidence>
<reference evidence="2 3" key="1">
    <citation type="submission" date="2014-03" db="EMBL/GenBank/DDBJ databases">
        <title>Genomics of Bifidobacteria.</title>
        <authorList>
            <person name="Ventura M."/>
            <person name="Milani C."/>
            <person name="Lugli G.A."/>
        </authorList>
    </citation>
    <scope>NUCLEOTIDE SEQUENCE [LARGE SCALE GENOMIC DNA]</scope>
    <source>
        <strain evidence="2 3">DSM 23973</strain>
    </source>
</reference>
<evidence type="ECO:0000313" key="2">
    <source>
        <dbReference type="EMBL" id="KFI51426.1"/>
    </source>
</evidence>
<dbReference type="OrthoDB" id="9779184at2"/>
<dbReference type="eggNOG" id="COG1082">
    <property type="taxonomic scope" value="Bacteria"/>
</dbReference>
<dbReference type="Proteomes" id="UP000029072">
    <property type="component" value="Unassembled WGS sequence"/>
</dbReference>
<name>A0A086ZY26_9BIFI</name>
<feature type="domain" description="Xylose isomerase-like TIM barrel" evidence="1">
    <location>
        <begin position="27"/>
        <end position="279"/>
    </location>
</feature>
<dbReference type="PANTHER" id="PTHR12110:SF41">
    <property type="entry name" value="INOSOSE DEHYDRATASE"/>
    <property type="match status" value="1"/>
</dbReference>
<accession>A0A086ZY26</accession>
<dbReference type="RefSeq" id="WP_043165187.1">
    <property type="nucleotide sequence ID" value="NZ_JDUV01000005.1"/>
</dbReference>
<dbReference type="Pfam" id="PF01261">
    <property type="entry name" value="AP_endonuc_2"/>
    <property type="match status" value="1"/>
</dbReference>
<dbReference type="EMBL" id="JGYS01000022">
    <property type="protein sequence ID" value="KFI51426.1"/>
    <property type="molecule type" value="Genomic_DNA"/>
</dbReference>
<dbReference type="PANTHER" id="PTHR12110">
    <property type="entry name" value="HYDROXYPYRUVATE ISOMERASE"/>
    <property type="match status" value="1"/>
</dbReference>
<dbReference type="InterPro" id="IPR050312">
    <property type="entry name" value="IolE/XylAMocC-like"/>
</dbReference>
<dbReference type="SUPFAM" id="SSF51658">
    <property type="entry name" value="Xylose isomerase-like"/>
    <property type="match status" value="1"/>
</dbReference>
<proteinExistence type="predicted"/>
<comment type="caution">
    <text evidence="2">The sequence shown here is derived from an EMBL/GenBank/DDBJ whole genome shotgun (WGS) entry which is preliminary data.</text>
</comment>
<evidence type="ECO:0000313" key="3">
    <source>
        <dbReference type="Proteomes" id="UP000029072"/>
    </source>
</evidence>
<dbReference type="GO" id="GO:0016853">
    <property type="term" value="F:isomerase activity"/>
    <property type="evidence" value="ECO:0007669"/>
    <property type="project" value="UniProtKB-KW"/>
</dbReference>
<dbReference type="InterPro" id="IPR036237">
    <property type="entry name" value="Xyl_isomerase-like_sf"/>
</dbReference>
<organism evidence="2 3">
    <name type="scientific">Bifidobacterium callitrichos DSM 23973</name>
    <dbReference type="NCBI Taxonomy" id="1437609"/>
    <lineage>
        <taxon>Bacteria</taxon>
        <taxon>Bacillati</taxon>
        <taxon>Actinomycetota</taxon>
        <taxon>Actinomycetes</taxon>
        <taxon>Bifidobacteriales</taxon>
        <taxon>Bifidobacteriaceae</taxon>
        <taxon>Bifidobacterium</taxon>
    </lineage>
</organism>
<sequence>MTWELAASTLGAPYDSMDELARTFNATGVKRIEVAVGDEMKFTMTSTDDELKAMRDELAEKASVTIFAVDSRVQVCNTAREEDELVESLEHCLHMADVLGAKYVRVFPTAPLEPSWDPDRLPGMVLPQGMNLAGVSKRGAEIIARALPTADRLGVQPLIETHDSHTNGERNAIIHYYLDKIAPDNQVGSIWDLAHPWRVGEAPAKTFEYLKPYLVGGRGVVQIKDCAFPGDQTPVLQGTGRVPLAECCRLLKDGGYTGPLSLEWERRWYPQVEPLEEALVAARKAIEALPAESQL</sequence>
<dbReference type="AlphaFoldDB" id="A0A086ZY26"/>
<keyword evidence="2" id="KW-0413">Isomerase</keyword>